<gene>
    <name evidence="1" type="ordered locus">Galf_2142</name>
</gene>
<evidence type="ECO:0000313" key="1">
    <source>
        <dbReference type="EMBL" id="ADL56147.1"/>
    </source>
</evidence>
<organism evidence="1 2">
    <name type="scientific">Gallionella capsiferriformans (strain ES-2)</name>
    <name type="common">Gallionella ferruginea capsiferriformans (strain ES-2)</name>
    <dbReference type="NCBI Taxonomy" id="395494"/>
    <lineage>
        <taxon>Bacteria</taxon>
        <taxon>Pseudomonadati</taxon>
        <taxon>Pseudomonadota</taxon>
        <taxon>Betaproteobacteria</taxon>
        <taxon>Nitrosomonadales</taxon>
        <taxon>Gallionellaceae</taxon>
        <taxon>Gallionella</taxon>
    </lineage>
</organism>
<accession>D9SII3</accession>
<proteinExistence type="predicted"/>
<evidence type="ECO:0000313" key="2">
    <source>
        <dbReference type="Proteomes" id="UP000001235"/>
    </source>
</evidence>
<reference evidence="1 2" key="1">
    <citation type="submission" date="2010-08" db="EMBL/GenBank/DDBJ databases">
        <title>Complete sequence of Gallionella capsiferriformans ES-2.</title>
        <authorList>
            <consortium name="US DOE Joint Genome Institute"/>
            <person name="Lucas S."/>
            <person name="Copeland A."/>
            <person name="Lapidus A."/>
            <person name="Cheng J.-F."/>
            <person name="Bruce D."/>
            <person name="Goodwin L."/>
            <person name="Pitluck S."/>
            <person name="Chertkov O."/>
            <person name="Davenport K.W."/>
            <person name="Detter J.C."/>
            <person name="Han C."/>
            <person name="Tapia R."/>
            <person name="Land M."/>
            <person name="Hauser L."/>
            <person name="Chang Y.-J."/>
            <person name="Jeffries C."/>
            <person name="Kyrpides N."/>
            <person name="Ivanova N."/>
            <person name="Mikhailova N."/>
            <person name="Shelobolina E.S."/>
            <person name="Picardal F."/>
            <person name="Roden E."/>
            <person name="Emerson D."/>
            <person name="Woyke T."/>
        </authorList>
    </citation>
    <scope>NUCLEOTIDE SEQUENCE [LARGE SCALE GENOMIC DNA]</scope>
    <source>
        <strain evidence="1 2">ES-2</strain>
    </source>
</reference>
<keyword evidence="2" id="KW-1185">Reference proteome</keyword>
<dbReference type="HOGENOM" id="CLU_1198384_0_0_4"/>
<dbReference type="Proteomes" id="UP000001235">
    <property type="component" value="Chromosome"/>
</dbReference>
<name>D9SII3_GALCS</name>
<dbReference type="EMBL" id="CP002159">
    <property type="protein sequence ID" value="ADL56147.1"/>
    <property type="molecule type" value="Genomic_DNA"/>
</dbReference>
<dbReference type="STRING" id="395494.Galf_2142"/>
<protein>
    <submittedName>
        <fullName evidence="1">Uncharacterized protein</fullName>
    </submittedName>
</protein>
<sequence>MSGVQKSFEAKRGSRVWFEKKLNAIEALGGTVAREAAACAWAKNVWSNRAEAGYAGADCIEKIYRLCEISAQLKDTTAKNKIIQIIQNGDETEMSLILEKLSDQKLKDALRAQGVNEESIRRLARSNADDYNHEKRIRRDLRSQAKQATAFLNMTLGLIGSNGHKHASPYEVDLRNQQKQRWVEFGNKTQIQRGDESLSMASIMKAAGHKKFAEVYTLSHYCPVDFKFISL</sequence>
<dbReference type="RefSeq" id="WP_013294078.1">
    <property type="nucleotide sequence ID" value="NC_014394.1"/>
</dbReference>
<dbReference type="KEGG" id="gca:Galf_2142"/>
<dbReference type="AlphaFoldDB" id="D9SII3"/>